<reference evidence="4 5" key="1">
    <citation type="submission" date="2022-06" db="EMBL/GenBank/DDBJ databases">
        <title>Paraconexibacter antarcticus.</title>
        <authorList>
            <person name="Kim C.S."/>
        </authorList>
    </citation>
    <scope>NUCLEOTIDE SEQUENCE [LARGE SCALE GENOMIC DNA]</scope>
    <source>
        <strain evidence="4 5">02-257</strain>
    </source>
</reference>
<dbReference type="SMART" id="SM00052">
    <property type="entry name" value="EAL"/>
    <property type="match status" value="1"/>
</dbReference>
<accession>A0ABY5DQF1</accession>
<dbReference type="RefSeq" id="WP_254570035.1">
    <property type="nucleotide sequence ID" value="NZ_CP098502.1"/>
</dbReference>
<dbReference type="Gene3D" id="3.20.20.450">
    <property type="entry name" value="EAL domain"/>
    <property type="match status" value="1"/>
</dbReference>
<dbReference type="Proteomes" id="UP001056035">
    <property type="component" value="Chromosome"/>
</dbReference>
<dbReference type="PANTHER" id="PTHR33121:SF70">
    <property type="entry name" value="SIGNALING PROTEIN YKOW"/>
    <property type="match status" value="1"/>
</dbReference>
<dbReference type="PROSITE" id="PS50887">
    <property type="entry name" value="GGDEF"/>
    <property type="match status" value="1"/>
</dbReference>
<dbReference type="EMBL" id="CP098502">
    <property type="protein sequence ID" value="UTI63307.1"/>
    <property type="molecule type" value="Genomic_DNA"/>
</dbReference>
<dbReference type="PANTHER" id="PTHR33121">
    <property type="entry name" value="CYCLIC DI-GMP PHOSPHODIESTERASE PDEF"/>
    <property type="match status" value="1"/>
</dbReference>
<dbReference type="CDD" id="cd01949">
    <property type="entry name" value="GGDEF"/>
    <property type="match status" value="1"/>
</dbReference>
<feature type="domain" description="EAL" evidence="2">
    <location>
        <begin position="296"/>
        <end position="549"/>
    </location>
</feature>
<protein>
    <submittedName>
        <fullName evidence="4">Bifunctional diguanylate cyclase/phosphodiesterase</fullName>
    </submittedName>
</protein>
<dbReference type="InterPro" id="IPR029787">
    <property type="entry name" value="Nucleotide_cyclase"/>
</dbReference>
<dbReference type="Gene3D" id="3.30.70.270">
    <property type="match status" value="1"/>
</dbReference>
<dbReference type="InterPro" id="IPR001633">
    <property type="entry name" value="EAL_dom"/>
</dbReference>
<name>A0ABY5DQF1_9ACTN</name>
<dbReference type="CDD" id="cd01948">
    <property type="entry name" value="EAL"/>
    <property type="match status" value="1"/>
</dbReference>
<feature type="compositionally biased region" description="Polar residues" evidence="1">
    <location>
        <begin position="560"/>
        <end position="576"/>
    </location>
</feature>
<evidence type="ECO:0000256" key="1">
    <source>
        <dbReference type="SAM" id="MobiDB-lite"/>
    </source>
</evidence>
<gene>
    <name evidence="4" type="ORF">NBH00_18350</name>
</gene>
<organism evidence="4 5">
    <name type="scientific">Paraconexibacter antarcticus</name>
    <dbReference type="NCBI Taxonomy" id="2949664"/>
    <lineage>
        <taxon>Bacteria</taxon>
        <taxon>Bacillati</taxon>
        <taxon>Actinomycetota</taxon>
        <taxon>Thermoleophilia</taxon>
        <taxon>Solirubrobacterales</taxon>
        <taxon>Paraconexibacteraceae</taxon>
        <taxon>Paraconexibacter</taxon>
    </lineage>
</organism>
<dbReference type="SUPFAM" id="SSF141868">
    <property type="entry name" value="EAL domain-like"/>
    <property type="match status" value="1"/>
</dbReference>
<evidence type="ECO:0000313" key="5">
    <source>
        <dbReference type="Proteomes" id="UP001056035"/>
    </source>
</evidence>
<evidence type="ECO:0000259" key="3">
    <source>
        <dbReference type="PROSITE" id="PS50887"/>
    </source>
</evidence>
<proteinExistence type="predicted"/>
<dbReference type="InterPro" id="IPR000160">
    <property type="entry name" value="GGDEF_dom"/>
</dbReference>
<dbReference type="SMART" id="SM00267">
    <property type="entry name" value="GGDEF"/>
    <property type="match status" value="1"/>
</dbReference>
<dbReference type="PROSITE" id="PS50883">
    <property type="entry name" value="EAL"/>
    <property type="match status" value="1"/>
</dbReference>
<dbReference type="InterPro" id="IPR035919">
    <property type="entry name" value="EAL_sf"/>
</dbReference>
<sequence length="625" mass="67254">MWALLGLGFIASYMADSMSLLEVAEGDTRTSAGATLLYLSGVALLAMAAWQPVSPREAPGQDRWSVLLGPSAFISTSIGLLLYDHFSPLTLSAVLLAGATLIAGVTRAAFTFHDVRTLAVTRVQAVTDELTSLPNRRLFMTTLTEAIAAAATAGRPASVLLIDIDQFKQLNDTLGHRAGDLLLRQVGPRVQDALRENDMLARLGGDEFAVVLGSPCDADAAVRVAERIGVCFSRPFEIESLQLRVAASVGIALYPLHARDAEQLLSRADVAMYQAKRDRAGHALYASSRDDNSRDNLTLASELPGAINSDQIEVHFQAKADAATGRVVGMEALARWSHPHRGLLPPGAFIGLAEQAGMMRELTRAVIGAALAACRDWHDAGHPIQVAVNVTFTDLMDATFPAEVAFALARHGLEPSYLTLEVTESSTMSDAEQIADVLTQLTETGVRISLDDFGTGYSSLSHLRTLPVSEIKIDRSFVARMRSDGVDEAIVRSTIQLAHNLGTRVVAEGVEDDATWTALGHLGCDVVQGYLISRPLPPPAAIAFLDSHPGRRFDNCPRVAQTQNGGRSRPHSTTEAVPSRHAGPGRCGVLPVSVDRVIYPCFFEPGRIVTLRELRRPAIEELRDL</sequence>
<feature type="domain" description="GGDEF" evidence="3">
    <location>
        <begin position="155"/>
        <end position="289"/>
    </location>
</feature>
<evidence type="ECO:0000313" key="4">
    <source>
        <dbReference type="EMBL" id="UTI63307.1"/>
    </source>
</evidence>
<dbReference type="InterPro" id="IPR043128">
    <property type="entry name" value="Rev_trsase/Diguanyl_cyclase"/>
</dbReference>
<dbReference type="InterPro" id="IPR050706">
    <property type="entry name" value="Cyclic-di-GMP_PDE-like"/>
</dbReference>
<keyword evidence="5" id="KW-1185">Reference proteome</keyword>
<feature type="region of interest" description="Disordered" evidence="1">
    <location>
        <begin position="560"/>
        <end position="583"/>
    </location>
</feature>
<dbReference type="SUPFAM" id="SSF55073">
    <property type="entry name" value="Nucleotide cyclase"/>
    <property type="match status" value="1"/>
</dbReference>
<dbReference type="Pfam" id="PF00990">
    <property type="entry name" value="GGDEF"/>
    <property type="match status" value="1"/>
</dbReference>
<dbReference type="NCBIfam" id="TIGR00254">
    <property type="entry name" value="GGDEF"/>
    <property type="match status" value="1"/>
</dbReference>
<dbReference type="Pfam" id="PF00563">
    <property type="entry name" value="EAL"/>
    <property type="match status" value="1"/>
</dbReference>
<evidence type="ECO:0000259" key="2">
    <source>
        <dbReference type="PROSITE" id="PS50883"/>
    </source>
</evidence>